<accession>A0A0F7TW89</accession>
<dbReference type="PANTHER" id="PTHR12350:SF19">
    <property type="entry name" value="SET DOMAIN-CONTAINING PROTEIN"/>
    <property type="match status" value="1"/>
</dbReference>
<reference evidence="2" key="1">
    <citation type="journal article" date="2015" name="Genome Announc.">
        <title>Draft genome sequence of the fungus Penicillium brasilianum MG11.</title>
        <authorList>
            <person name="Horn F."/>
            <person name="Linde J."/>
            <person name="Mattern D.J."/>
            <person name="Walther G."/>
            <person name="Guthke R."/>
            <person name="Brakhage A.A."/>
            <person name="Valiante V."/>
        </authorList>
    </citation>
    <scope>NUCLEOTIDE SEQUENCE [LARGE SCALE GENOMIC DNA]</scope>
    <source>
        <strain evidence="2">MG11</strain>
    </source>
</reference>
<organism evidence="1 2">
    <name type="scientific">Penicillium brasilianum</name>
    <dbReference type="NCBI Taxonomy" id="104259"/>
    <lineage>
        <taxon>Eukaryota</taxon>
        <taxon>Fungi</taxon>
        <taxon>Dikarya</taxon>
        <taxon>Ascomycota</taxon>
        <taxon>Pezizomycotina</taxon>
        <taxon>Eurotiomycetes</taxon>
        <taxon>Eurotiomycetidae</taxon>
        <taxon>Eurotiales</taxon>
        <taxon>Aspergillaceae</taxon>
        <taxon>Penicillium</taxon>
    </lineage>
</organism>
<dbReference type="InterPro" id="IPR053201">
    <property type="entry name" value="Flavunoidine_N-MTase"/>
</dbReference>
<dbReference type="Proteomes" id="UP000042958">
    <property type="component" value="Unassembled WGS sequence"/>
</dbReference>
<keyword evidence="2" id="KW-1185">Reference proteome</keyword>
<gene>
    <name evidence="1" type="ORF">PMG11_08751</name>
</gene>
<dbReference type="PANTHER" id="PTHR12350">
    <property type="entry name" value="HISTONE-LYSINE N-METHYLTRANSFERASE-RELATED"/>
    <property type="match status" value="1"/>
</dbReference>
<dbReference type="InterPro" id="IPR046341">
    <property type="entry name" value="SET_dom_sf"/>
</dbReference>
<protein>
    <submittedName>
        <fullName evidence="1">Putative Galactose-proton symport</fullName>
    </submittedName>
</protein>
<name>A0A0F7TW89_PENBI</name>
<dbReference type="EMBL" id="CDHK01000008">
    <property type="protein sequence ID" value="CEJ60166.1"/>
    <property type="molecule type" value="Genomic_DNA"/>
</dbReference>
<dbReference type="STRING" id="104259.A0A0F7TW89"/>
<evidence type="ECO:0000313" key="2">
    <source>
        <dbReference type="Proteomes" id="UP000042958"/>
    </source>
</evidence>
<dbReference type="SUPFAM" id="SSF82199">
    <property type="entry name" value="SET domain"/>
    <property type="match status" value="1"/>
</dbReference>
<evidence type="ECO:0000313" key="1">
    <source>
        <dbReference type="EMBL" id="CEJ60166.1"/>
    </source>
</evidence>
<dbReference type="OrthoDB" id="5984008at2759"/>
<proteinExistence type="predicted"/>
<dbReference type="Gene3D" id="2.170.270.10">
    <property type="entry name" value="SET domain"/>
    <property type="match status" value="1"/>
</dbReference>
<dbReference type="AlphaFoldDB" id="A0A0F7TW89"/>
<sequence length="180" mass="19677">MVAEFVPSWKQPSHPDSLQVIKGAAAFQASARSLVALPAGAVFSKITTAIAAPEKTYTSVQCGPGMNIELCSDLVYCNHSCSPSLEFDMSKFEVRVARDRPLAVGDELTFFYPSTEWDMVQPFRCICGTERCLGSITGSENIAPAVRQQYWLNPHVEDLAAKQEAIAMSEGNREEVKVSV</sequence>